<evidence type="ECO:0000313" key="4">
    <source>
        <dbReference type="Proteomes" id="UP000316778"/>
    </source>
</evidence>
<dbReference type="InterPro" id="IPR036890">
    <property type="entry name" value="HATPase_C_sf"/>
</dbReference>
<dbReference type="AlphaFoldDB" id="A0A562T696"/>
<dbReference type="SUPFAM" id="SSF55874">
    <property type="entry name" value="ATPase domain of HSP90 chaperone/DNA topoisomerase II/histidine kinase"/>
    <property type="match status" value="1"/>
</dbReference>
<dbReference type="InterPro" id="IPR050640">
    <property type="entry name" value="Bact_2-comp_sensor_kinase"/>
</dbReference>
<keyword evidence="1" id="KW-0472">Membrane</keyword>
<feature type="domain" description="Signal transduction histidine kinase internal region" evidence="2">
    <location>
        <begin position="147"/>
        <end position="226"/>
    </location>
</feature>
<evidence type="ECO:0000256" key="1">
    <source>
        <dbReference type="SAM" id="Phobius"/>
    </source>
</evidence>
<dbReference type="Pfam" id="PF06580">
    <property type="entry name" value="His_kinase"/>
    <property type="match status" value="1"/>
</dbReference>
<evidence type="ECO:0000259" key="2">
    <source>
        <dbReference type="Pfam" id="PF06580"/>
    </source>
</evidence>
<keyword evidence="4" id="KW-1185">Reference proteome</keyword>
<gene>
    <name evidence="3" type="ORF">LX66_2692</name>
</gene>
<reference evidence="3 4" key="1">
    <citation type="journal article" date="2013" name="Stand. Genomic Sci.">
        <title>Genomic Encyclopedia of Type Strains, Phase I: The one thousand microbial genomes (KMG-I) project.</title>
        <authorList>
            <person name="Kyrpides N.C."/>
            <person name="Woyke T."/>
            <person name="Eisen J.A."/>
            <person name="Garrity G."/>
            <person name="Lilburn T.G."/>
            <person name="Beck B.J."/>
            <person name="Whitman W.B."/>
            <person name="Hugenholtz P."/>
            <person name="Klenk H.P."/>
        </authorList>
    </citation>
    <scope>NUCLEOTIDE SEQUENCE [LARGE SCALE GENOMIC DNA]</scope>
    <source>
        <strain evidence="3 4">DSM 13484</strain>
    </source>
</reference>
<dbReference type="PANTHER" id="PTHR34220">
    <property type="entry name" value="SENSOR HISTIDINE KINASE YPDA"/>
    <property type="match status" value="1"/>
</dbReference>
<feature type="transmembrane region" description="Helical" evidence="1">
    <location>
        <begin position="107"/>
        <end position="127"/>
    </location>
</feature>
<dbReference type="InterPro" id="IPR010559">
    <property type="entry name" value="Sig_transdc_His_kin_internal"/>
</dbReference>
<feature type="transmembrane region" description="Helical" evidence="1">
    <location>
        <begin position="30"/>
        <end position="52"/>
    </location>
</feature>
<keyword evidence="3" id="KW-0808">Transferase</keyword>
<evidence type="ECO:0000313" key="3">
    <source>
        <dbReference type="EMBL" id="TWI88606.1"/>
    </source>
</evidence>
<protein>
    <submittedName>
        <fullName evidence="3">Histidine kinase</fullName>
    </submittedName>
</protein>
<dbReference type="EMBL" id="VLLG01000003">
    <property type="protein sequence ID" value="TWI88606.1"/>
    <property type="molecule type" value="Genomic_DNA"/>
</dbReference>
<accession>A0A562T696</accession>
<keyword evidence="1" id="KW-0812">Transmembrane</keyword>
<sequence>MGFNFVFWAFYFLYEWLGNAAVGSEYRRYAINAAVIVPITFGATWFTVNVLIARYFLKGKRKIFWLLFAFSAIVFTLARRAFNYYYTYPLYYPEGQETMSYWFPPKLLIEAVNTYLIVALYAMFYFLRAWYEQQRTTQQLQRDKAEAQLELLKSQVQPHFIFNTLNNIYSYAQQHSGQTPELIYRLSALLSYMLYDSRQTTIPLSKELEYINNYIALEKVRYGKRLDVSLNVFDPVDHFSIAPLLLLPLVENSFKHGASNNIRDSWIRVDIALNGDWLSVKIENSCDGREHNGNGSKNGIGLENVKKRLEILYPGRYEFKCIKEHDSFLTILKLKKSIHEDTLHDRG</sequence>
<dbReference type="Gene3D" id="3.30.565.10">
    <property type="entry name" value="Histidine kinase-like ATPase, C-terminal domain"/>
    <property type="match status" value="1"/>
</dbReference>
<name>A0A562T696_CHIJA</name>
<keyword evidence="1" id="KW-1133">Transmembrane helix</keyword>
<dbReference type="GO" id="GO:0016020">
    <property type="term" value="C:membrane"/>
    <property type="evidence" value="ECO:0007669"/>
    <property type="project" value="InterPro"/>
</dbReference>
<dbReference type="GO" id="GO:0000155">
    <property type="term" value="F:phosphorelay sensor kinase activity"/>
    <property type="evidence" value="ECO:0007669"/>
    <property type="project" value="InterPro"/>
</dbReference>
<comment type="caution">
    <text evidence="3">The sequence shown here is derived from an EMBL/GenBank/DDBJ whole genome shotgun (WGS) entry which is preliminary data.</text>
</comment>
<organism evidence="3 4">
    <name type="scientific">Chitinophaga japonensis</name>
    <name type="common">Flexibacter japonensis</name>
    <dbReference type="NCBI Taxonomy" id="104662"/>
    <lineage>
        <taxon>Bacteria</taxon>
        <taxon>Pseudomonadati</taxon>
        <taxon>Bacteroidota</taxon>
        <taxon>Chitinophagia</taxon>
        <taxon>Chitinophagales</taxon>
        <taxon>Chitinophagaceae</taxon>
        <taxon>Chitinophaga</taxon>
    </lineage>
</organism>
<proteinExistence type="predicted"/>
<dbReference type="Proteomes" id="UP000316778">
    <property type="component" value="Unassembled WGS sequence"/>
</dbReference>
<dbReference type="PANTHER" id="PTHR34220:SF7">
    <property type="entry name" value="SENSOR HISTIDINE KINASE YPDA"/>
    <property type="match status" value="1"/>
</dbReference>
<feature type="transmembrane region" description="Helical" evidence="1">
    <location>
        <begin position="64"/>
        <end position="87"/>
    </location>
</feature>
<keyword evidence="3" id="KW-0418">Kinase</keyword>